<evidence type="ECO:0000313" key="2">
    <source>
        <dbReference type="Proteomes" id="UP000034805"/>
    </source>
</evidence>
<comment type="caution">
    <text evidence="1">The sequence shown here is derived from an EMBL/GenBank/DDBJ whole genome shotgun (WGS) entry which is preliminary data.</text>
</comment>
<dbReference type="PANTHER" id="PTHR16110:SF1">
    <property type="entry name" value="TBC1 DOMAIN FAMILY MEMBER 19"/>
    <property type="match status" value="1"/>
</dbReference>
<dbReference type="Proteomes" id="UP000034805">
    <property type="component" value="Unassembled WGS sequence"/>
</dbReference>
<organism evidence="1 2">
    <name type="scientific">Scleropages formosus</name>
    <name type="common">Asian bonytongue</name>
    <name type="synonym">Osteoglossum formosum</name>
    <dbReference type="NCBI Taxonomy" id="113540"/>
    <lineage>
        <taxon>Eukaryota</taxon>
        <taxon>Metazoa</taxon>
        <taxon>Chordata</taxon>
        <taxon>Craniata</taxon>
        <taxon>Vertebrata</taxon>
        <taxon>Euteleostomi</taxon>
        <taxon>Actinopterygii</taxon>
        <taxon>Neopterygii</taxon>
        <taxon>Teleostei</taxon>
        <taxon>Osteoglossocephala</taxon>
        <taxon>Osteoglossomorpha</taxon>
        <taxon>Osteoglossiformes</taxon>
        <taxon>Osteoglossidae</taxon>
        <taxon>Scleropages</taxon>
    </lineage>
</organism>
<name>A0A0P7VEX2_SCLFO</name>
<gene>
    <name evidence="1" type="ORF">Z043_109152</name>
</gene>
<accession>A0A0P7VEX2</accession>
<dbReference type="PANTHER" id="PTHR16110">
    <property type="entry name" value="TBC1 DOMAIN FAMILY MEMBER 19"/>
    <property type="match status" value="1"/>
</dbReference>
<reference evidence="1 2" key="1">
    <citation type="submission" date="2015-08" db="EMBL/GenBank/DDBJ databases">
        <title>The genome of the Asian arowana (Scleropages formosus).</title>
        <authorList>
            <person name="Tan M.H."/>
            <person name="Gan H.M."/>
            <person name="Croft L.J."/>
            <person name="Austin C.M."/>
        </authorList>
    </citation>
    <scope>NUCLEOTIDE SEQUENCE [LARGE SCALE GENOMIC DNA]</scope>
    <source>
        <strain evidence="1">Aro1</strain>
    </source>
</reference>
<dbReference type="EMBL" id="JARO02002791">
    <property type="protein sequence ID" value="KPP71892.1"/>
    <property type="molecule type" value="Genomic_DNA"/>
</dbReference>
<evidence type="ECO:0000313" key="1">
    <source>
        <dbReference type="EMBL" id="KPP71892.1"/>
    </source>
</evidence>
<proteinExistence type="predicted"/>
<sequence length="139" mass="16105">MHRPEIRIECLKEDVRNFLKKTGWERKLQNAVYRELHVSPLLWANGVRFPQACWEKRILKSLNSMSTELGVPLARKRPVREQKELLQKWSEMGTNEPGASLCVSGTEPQGPFRTKLVITDNYPAFSGHQFANISSRYLH</sequence>
<dbReference type="AlphaFoldDB" id="A0A0P7VEX2"/>
<protein>
    <submittedName>
        <fullName evidence="1">Uncharacterized protein</fullName>
    </submittedName>
</protein>
<dbReference type="InterPro" id="IPR042507">
    <property type="entry name" value="TBC1D19"/>
</dbReference>